<dbReference type="CDD" id="cd17919">
    <property type="entry name" value="DEXHc_Snf"/>
    <property type="match status" value="1"/>
</dbReference>
<feature type="region of interest" description="Disordered" evidence="3">
    <location>
        <begin position="1379"/>
        <end position="1408"/>
    </location>
</feature>
<dbReference type="GO" id="GO:0000785">
    <property type="term" value="C:chromatin"/>
    <property type="evidence" value="ECO:0000318"/>
    <property type="project" value="GO_Central"/>
</dbReference>
<protein>
    <submittedName>
        <fullName evidence="4">Transcription regulatory protein SNF2</fullName>
    </submittedName>
</protein>
<reference evidence="4 5" key="1">
    <citation type="journal article" date="2007" name="Science">
        <title>Genomic minimalism in the early diverging intestinal parasite Giardia lamblia.</title>
        <authorList>
            <person name="Morrison H.G."/>
            <person name="McArthur A.G."/>
            <person name="Gillin F.D."/>
            <person name="Aley S.B."/>
            <person name="Adam R.D."/>
            <person name="Olsen G.J."/>
            <person name="Best A.A."/>
            <person name="Cande W.Z."/>
            <person name="Chen F."/>
            <person name="Cipriano M.J."/>
            <person name="Davids B.J."/>
            <person name="Dawson S.C."/>
            <person name="Elmendorf H.G."/>
            <person name="Hehl A.B."/>
            <person name="Holder M.E."/>
            <person name="Huse S.M."/>
            <person name="Kim U.U."/>
            <person name="Lasek-Nesselquist E."/>
            <person name="Manning G."/>
            <person name="Nigam A."/>
            <person name="Nixon J.E."/>
            <person name="Palm D."/>
            <person name="Passamaneck N.E."/>
            <person name="Prabhu A."/>
            <person name="Reich C.I."/>
            <person name="Reiner D.S."/>
            <person name="Samuelson J."/>
            <person name="Svard S.G."/>
            <person name="Sogin M.L."/>
        </authorList>
    </citation>
    <scope>NUCLEOTIDE SEQUENCE [LARGE SCALE GENOMIC DNA]</scope>
    <source>
        <strain evidence="4 5">WB C6</strain>
    </source>
</reference>
<dbReference type="InterPro" id="IPR001650">
    <property type="entry name" value="Helicase_C-like"/>
</dbReference>
<dbReference type="CDD" id="cd04369">
    <property type="entry name" value="Bromodomain"/>
    <property type="match status" value="1"/>
</dbReference>
<dbReference type="Pfam" id="PF00176">
    <property type="entry name" value="SNF2-rel_dom"/>
    <property type="match status" value="2"/>
</dbReference>
<dbReference type="InterPro" id="IPR001487">
    <property type="entry name" value="Bromodomain"/>
</dbReference>
<dbReference type="GO" id="GO:0140750">
    <property type="term" value="F:nucleosome array spacer activity"/>
    <property type="evidence" value="ECO:0000318"/>
    <property type="project" value="GO_Central"/>
</dbReference>
<dbReference type="GO" id="GO:0005634">
    <property type="term" value="C:nucleus"/>
    <property type="evidence" value="ECO:0000318"/>
    <property type="project" value="GO_Central"/>
</dbReference>
<dbReference type="PROSITE" id="PS51194">
    <property type="entry name" value="HELICASE_CTER"/>
    <property type="match status" value="1"/>
</dbReference>
<feature type="region of interest" description="Disordered" evidence="3">
    <location>
        <begin position="17"/>
        <end position="94"/>
    </location>
</feature>
<keyword evidence="2" id="KW-0103">Bromodomain</keyword>
<dbReference type="Pfam" id="PF00439">
    <property type="entry name" value="Bromodomain"/>
    <property type="match status" value="1"/>
</dbReference>
<dbReference type="GeneID" id="5703174"/>
<keyword evidence="5" id="KW-1185">Reference proteome</keyword>
<evidence type="ECO:0000256" key="1">
    <source>
        <dbReference type="ARBA" id="ARBA00022801"/>
    </source>
</evidence>
<dbReference type="Gene3D" id="1.20.920.10">
    <property type="entry name" value="Bromodomain-like"/>
    <property type="match status" value="1"/>
</dbReference>
<feature type="compositionally biased region" description="Basic and acidic residues" evidence="3">
    <location>
        <begin position="72"/>
        <end position="86"/>
    </location>
</feature>
<dbReference type="InterPro" id="IPR000330">
    <property type="entry name" value="SNF2_N"/>
</dbReference>
<dbReference type="EMBL" id="AACB03000003">
    <property type="protein sequence ID" value="KAE8303180.1"/>
    <property type="molecule type" value="Genomic_DNA"/>
</dbReference>
<dbReference type="HOGENOM" id="CLU_232706_0_0_1"/>
<dbReference type="Gene3D" id="3.40.50.10810">
    <property type="entry name" value="Tandem AAA-ATPase domain"/>
    <property type="match status" value="2"/>
</dbReference>
<dbReference type="GO" id="GO:0003682">
    <property type="term" value="F:chromatin binding"/>
    <property type="evidence" value="ECO:0000318"/>
    <property type="project" value="GO_Central"/>
</dbReference>
<dbReference type="SMART" id="SM00487">
    <property type="entry name" value="DEXDc"/>
    <property type="match status" value="1"/>
</dbReference>
<dbReference type="PANTHER" id="PTHR10799">
    <property type="entry name" value="SNF2/RAD54 HELICASE FAMILY"/>
    <property type="match status" value="1"/>
</dbReference>
<dbReference type="PROSITE" id="PS51192">
    <property type="entry name" value="HELICASE_ATP_BIND_1"/>
    <property type="match status" value="1"/>
</dbReference>
<evidence type="ECO:0000256" key="3">
    <source>
        <dbReference type="SAM" id="MobiDB-lite"/>
    </source>
</evidence>
<feature type="compositionally biased region" description="Basic and acidic residues" evidence="3">
    <location>
        <begin position="17"/>
        <end position="36"/>
    </location>
</feature>
<dbReference type="SUPFAM" id="SSF47370">
    <property type="entry name" value="Bromodomain"/>
    <property type="match status" value="1"/>
</dbReference>
<organism evidence="4 5">
    <name type="scientific">Giardia intestinalis (strain ATCC 50803 / WB clone C6)</name>
    <name type="common">Giardia lamblia</name>
    <dbReference type="NCBI Taxonomy" id="184922"/>
    <lineage>
        <taxon>Eukaryota</taxon>
        <taxon>Metamonada</taxon>
        <taxon>Diplomonadida</taxon>
        <taxon>Hexamitidae</taxon>
        <taxon>Giardiinae</taxon>
        <taxon>Giardia</taxon>
    </lineage>
</organism>
<dbReference type="RefSeq" id="XP_001710245.1">
    <property type="nucleotide sequence ID" value="XM_001710193.1"/>
</dbReference>
<dbReference type="Gene3D" id="3.40.50.300">
    <property type="entry name" value="P-loop containing nucleotide triphosphate hydrolases"/>
    <property type="match status" value="1"/>
</dbReference>
<dbReference type="GO" id="GO:0005524">
    <property type="term" value="F:ATP binding"/>
    <property type="evidence" value="ECO:0007669"/>
    <property type="project" value="InterPro"/>
</dbReference>
<evidence type="ECO:0000256" key="2">
    <source>
        <dbReference type="ARBA" id="ARBA00023117"/>
    </source>
</evidence>
<dbReference type="GO" id="GO:0003677">
    <property type="term" value="F:DNA binding"/>
    <property type="evidence" value="ECO:0000318"/>
    <property type="project" value="GO_Central"/>
</dbReference>
<name>A8B3K5_GIAIC</name>
<feature type="compositionally biased region" description="Polar residues" evidence="3">
    <location>
        <begin position="49"/>
        <end position="58"/>
    </location>
</feature>
<gene>
    <name evidence="4" type="ORF">GL50803_0016143</name>
</gene>
<sequence>MKTSLADLLRKPLLRHAFDPHERGSNLSGDRDRQGTVDHGQNHAHCVQTHHSSPSSASGECIKMEPAQSHKNQVDPEDRLQPRSDGPKPPQSQEAGVCLTYQLPYLSFGKRMIKVFPNLNITNAHREFMVLYEFDYRLTEFSLITYLTQKRRAFLSEVDLYAETDLGSPEDVEASQYLILANLISRPRLRGFYRPLNSYYAVNCLLYHDPQPAKTLKTSFLQSLQQQSLLNMRFAAEKREMAATLKQKMLSLTTGNFKLSIVCRHESPLIGKIFGSGLQKYMLPRSQILTTTGKQGSSGVNKYSNLPDFAFKTYTDDMINSLIYMYLRQFENVYTLEDARQKRIFLPPVFLTLLLEITRYELHVMSRLGVDPTVTLETTTNRSTVEAHEISAMLDSILARTNPSDIDPACTVNYSYLFKTDSFAESGSAEAQEALETLIESHPGFTERHKALLYQAELGLKLIEYILKNTGYENNLHFEQRLYDQVHIQYPIELTTQPVSIQHGRLKNYQLDGVKFLVSLYRSSNANLQDLQTGTGSSGCLLADDMGCGKTAQSIAFLAYLSDNRISTGMHLIISPLAVSDSWATEFQTWFPNFSILLYKGDQEQRAKYRRHILTLSKGNISVLTDYGGPAIKDKDSRTASGSAGYSSGDSGKSTNQILSNINAIVTTYEYAIKDRSFFRQIDFDVVIVDEASRVKNARGKLIDVLKKSINCRFRILLSGTPIQNNLRELFTLLGLIHPAVFCDYDRFESIFGQVFSLAHTGRNSDLHHAHHGYHGFRRRASTDSAQLEVSDMRTGASPSLSSVQMQSMQSISTTTSQAVGRRSKRQCGSTAVTFADDLGEDELDSSYSYSNKDSSEDENDNDSELSRVSSVPTEMMVPIGSTASLIGAKTASSLPELTQDLPQNAPITKDNIAEVAIQLAENIDKISGLTNSQKTFIVERLHGILKPFLLRRVKTEVLAQLPPKEEIIIRVPLSAFQLFFYNLAIANGRAMTNPDLASSLPANFIRNLDIYLRCVCNHPFTALEHDKLQLLYNFYLMKAKSFSARHKAENTDFYRQYGGAKEEASKDATASMPPNNFNVLENMYVNDQIWRVSGKLELLDNILAKLHKTSHRVLIFSQFKKVLDVLSSYLHYRQYKFVRFDGSVKDVDRNSMIRGYNREDSKDFVFLLSTRAASHGLNLQTADTVIIFDCDYNGTYDQQAQDRCYRLGQVNPVKVFKLYSNTAIESKMLSVATSKLSLATIVMDAGTYTTNAGDKTDGTAGATVTGGGARKKTKMSTQEYILEVLSANSVVPDDVHIPTSEEINRYLARNDMEFQAFQMHDIETSLYWRKRNFDEDVPRLDPEIPSVFSEQKDQIYEEMREMNLLEDKQEVVMPNMQIPSAESGGKRSHSAGADSNSTTSDYDEDDSLDEGLLASETDTGGSQQRKLVPKVLKKTQSIKKSMSRSLTAQDLSESAVFSLCMQVDKSLRDDPAFRNSIVLSSTIIQKTSVVLTPVVDTPIACFLIDHGHSSGVLFLVSTMVGMADLLRREDAYNNLGACVTQYVSSNLSSLFACFSRQSLVKQSAESVSLAQHLSSLVMAPGFSSPGNAGSGSWDSYLFLTGSESILQTAYTFPLAQQGHPLSTYQLLFTKAALFIMALKLERDVFHNDLLSYLTTDLTNAKKYTGISYSSLLFYFSSGLAVAVEEQSLCAPDLLYSKPSSESAVLNESADTTSLFLRSDRAYTDVYIKLESLPQLSGDIDVIRRGYAWYNGLSQSQRDQQPSYLQYLCNVIDHCRVGAASQDQLDPLPIYVRITTNTERLRYLYSSARSSGVTTDVLRLLYATVSFHLRIMAIFNYLIHLIDPLCAHPSEDSVDVSSTVAGDSEPESGKEDSSKALLTYRILSQFWILPSKTELPSYYHAIPYPRSLAYIYYKLITLSYLSLHEFVADMRQSFKNCLQFNERSSAFCEHAKVCNELTFQQISQHFQYCNASSVISWFTAYERRLSVVKKGYTLLSTFVGCGIYELLSLPITEGPGPFHLEMDGEKCKGLILSYGSGADMAGLCAYDILRYAIAAAKEGESGTGSTVTYPDASVRHVKK</sequence>
<dbReference type="Pfam" id="PF00271">
    <property type="entry name" value="Helicase_C"/>
    <property type="match status" value="1"/>
</dbReference>
<dbReference type="GO" id="GO:0016787">
    <property type="term" value="F:hydrolase activity"/>
    <property type="evidence" value="ECO:0007669"/>
    <property type="project" value="UniProtKB-KW"/>
</dbReference>
<dbReference type="KEGG" id="gla:GL50803_0016143"/>
<dbReference type="SMART" id="SM00297">
    <property type="entry name" value="BROMO"/>
    <property type="match status" value="1"/>
</dbReference>
<dbReference type="InterPro" id="IPR036427">
    <property type="entry name" value="Bromodomain-like_sf"/>
</dbReference>
<dbReference type="VEuPathDB" id="GiardiaDB:GL50803_16143"/>
<feature type="compositionally biased region" description="Low complexity" evidence="3">
    <location>
        <begin position="798"/>
        <end position="818"/>
    </location>
</feature>
<dbReference type="SUPFAM" id="SSF52540">
    <property type="entry name" value="P-loop containing nucleoside triphosphate hydrolases"/>
    <property type="match status" value="2"/>
</dbReference>
<dbReference type="InterPro" id="IPR014001">
    <property type="entry name" value="Helicase_ATP-bd"/>
</dbReference>
<dbReference type="InterPro" id="IPR027417">
    <property type="entry name" value="P-loop_NTPase"/>
</dbReference>
<dbReference type="InterPro" id="IPR038718">
    <property type="entry name" value="SNF2-like_sf"/>
</dbReference>
<evidence type="ECO:0000313" key="4">
    <source>
        <dbReference type="EMBL" id="KAE8303180.1"/>
    </source>
</evidence>
<proteinExistence type="predicted"/>
<dbReference type="STRING" id="184922.A8B3K5"/>
<dbReference type="InterPro" id="IPR049730">
    <property type="entry name" value="SNF2/RAD54-like_C"/>
</dbReference>
<dbReference type="GO" id="GO:0031507">
    <property type="term" value="P:heterochromatin formation"/>
    <property type="evidence" value="ECO:0000318"/>
    <property type="project" value="GO_Central"/>
</dbReference>
<dbReference type="SMART" id="SM00490">
    <property type="entry name" value="HELICc"/>
    <property type="match status" value="1"/>
</dbReference>
<keyword evidence="1" id="KW-0378">Hydrolase</keyword>
<dbReference type="OMA" id="IANGRAM"/>
<dbReference type="GO" id="GO:0045944">
    <property type="term" value="P:positive regulation of transcription by RNA polymerase II"/>
    <property type="evidence" value="ECO:0000318"/>
    <property type="project" value="GO_Central"/>
</dbReference>
<evidence type="ECO:0000313" key="5">
    <source>
        <dbReference type="Proteomes" id="UP000001548"/>
    </source>
</evidence>
<dbReference type="CDD" id="cd18793">
    <property type="entry name" value="SF2_C_SNF"/>
    <property type="match status" value="1"/>
</dbReference>
<dbReference type="PROSITE" id="PS50014">
    <property type="entry name" value="BROMODOMAIN_2"/>
    <property type="match status" value="1"/>
</dbReference>
<accession>A8B3K5</accession>
<feature type="region of interest" description="Disordered" evidence="3">
    <location>
        <begin position="785"/>
        <end position="827"/>
    </location>
</feature>
<comment type="caution">
    <text evidence="4">The sequence shown here is derived from an EMBL/GenBank/DDBJ whole genome shotgun (WGS) entry which is preliminary data.</text>
</comment>
<dbReference type="FunFam" id="3.40.50.10810:FF:000085">
    <property type="entry name" value="Transcription regulatory protein SNF2"/>
    <property type="match status" value="1"/>
</dbReference>
<feature type="region of interest" description="Disordered" evidence="3">
    <location>
        <begin position="844"/>
        <end position="874"/>
    </location>
</feature>
<dbReference type="Proteomes" id="UP000001548">
    <property type="component" value="Unassembled WGS sequence"/>
</dbReference>